<evidence type="ECO:0000256" key="1">
    <source>
        <dbReference type="SAM" id="MobiDB-lite"/>
    </source>
</evidence>
<name>A0AA38P7B4_9AGAR</name>
<evidence type="ECO:0000313" key="3">
    <source>
        <dbReference type="Proteomes" id="UP001163846"/>
    </source>
</evidence>
<evidence type="ECO:0000313" key="2">
    <source>
        <dbReference type="EMBL" id="KAJ3837411.1"/>
    </source>
</evidence>
<organism evidence="2 3">
    <name type="scientific">Lentinula raphanica</name>
    <dbReference type="NCBI Taxonomy" id="153919"/>
    <lineage>
        <taxon>Eukaryota</taxon>
        <taxon>Fungi</taxon>
        <taxon>Dikarya</taxon>
        <taxon>Basidiomycota</taxon>
        <taxon>Agaricomycotina</taxon>
        <taxon>Agaricomycetes</taxon>
        <taxon>Agaricomycetidae</taxon>
        <taxon>Agaricales</taxon>
        <taxon>Marasmiineae</taxon>
        <taxon>Omphalotaceae</taxon>
        <taxon>Lentinula</taxon>
    </lineage>
</organism>
<feature type="compositionally biased region" description="Basic and acidic residues" evidence="1">
    <location>
        <begin position="195"/>
        <end position="209"/>
    </location>
</feature>
<comment type="caution">
    <text evidence="2">The sequence shown here is derived from an EMBL/GenBank/DDBJ whole genome shotgun (WGS) entry which is preliminary data.</text>
</comment>
<sequence>MSENVDFLYAPCYGHGDYVYGDPLVNTFSSILTSDYAFSSYYQFEKVSVTSDSDLSPMVYTNFAYAPNPRPLTDWTSNSAADTPINPTPTSPSSFYLEETEAHHQNHIGHASSLYESSQSLYPLTPGKAPFAMESQVSDDTVAIGSGPPGLFADNPFPSTSSGYSSPLKRTVGSPKVKQQAYSKRKNPANFHSKPAIDRHAKTCKEKRS</sequence>
<gene>
    <name evidence="2" type="ORF">F5878DRAFT_642793</name>
</gene>
<keyword evidence="3" id="KW-1185">Reference proteome</keyword>
<dbReference type="EMBL" id="MU806248">
    <property type="protein sequence ID" value="KAJ3837411.1"/>
    <property type="molecule type" value="Genomic_DNA"/>
</dbReference>
<protein>
    <submittedName>
        <fullName evidence="2">Uncharacterized protein</fullName>
    </submittedName>
</protein>
<dbReference type="AlphaFoldDB" id="A0AA38P7B4"/>
<feature type="region of interest" description="Disordered" evidence="1">
    <location>
        <begin position="140"/>
        <end position="209"/>
    </location>
</feature>
<proteinExistence type="predicted"/>
<dbReference type="Proteomes" id="UP001163846">
    <property type="component" value="Unassembled WGS sequence"/>
</dbReference>
<accession>A0AA38P7B4</accession>
<reference evidence="2" key="1">
    <citation type="submission" date="2022-08" db="EMBL/GenBank/DDBJ databases">
        <authorList>
            <consortium name="DOE Joint Genome Institute"/>
            <person name="Min B."/>
            <person name="Riley R."/>
            <person name="Sierra-Patev S."/>
            <person name="Naranjo-Ortiz M."/>
            <person name="Looney B."/>
            <person name="Konkel Z."/>
            <person name="Slot J.C."/>
            <person name="Sakamoto Y."/>
            <person name="Steenwyk J.L."/>
            <person name="Rokas A."/>
            <person name="Carro J."/>
            <person name="Camarero S."/>
            <person name="Ferreira P."/>
            <person name="Molpeceres G."/>
            <person name="Ruiz-Duenas F.J."/>
            <person name="Serrano A."/>
            <person name="Henrissat B."/>
            <person name="Drula E."/>
            <person name="Hughes K.W."/>
            <person name="Mata J.L."/>
            <person name="Ishikawa N.K."/>
            <person name="Vargas-Isla R."/>
            <person name="Ushijima S."/>
            <person name="Smith C.A."/>
            <person name="Ahrendt S."/>
            <person name="Andreopoulos W."/>
            <person name="He G."/>
            <person name="Labutti K."/>
            <person name="Lipzen A."/>
            <person name="Ng V."/>
            <person name="Sandor L."/>
            <person name="Barry K."/>
            <person name="Martinez A.T."/>
            <person name="Xiao Y."/>
            <person name="Gibbons J.G."/>
            <person name="Terashima K."/>
            <person name="Hibbett D.S."/>
            <person name="Grigoriev I.V."/>
        </authorList>
    </citation>
    <scope>NUCLEOTIDE SEQUENCE</scope>
    <source>
        <strain evidence="2">TFB9207</strain>
    </source>
</reference>